<accession>A0ABZ1IH54</accession>
<sequence>MTASHRPVRVDLVLFDGCDDLDVFGPLEALGIARKGGAALEVATVTLAAQESVVTNHGVRIVPAGVYRPGADYLVVPGGGAGGTSGVGAQLASGAWYGPLAEAMASGTTLVSVCTGALLLAGAGVLGGRAVTTHHASLERLRGMGATVVTERVVDAGDVISAGGITSGIDLGLWLVERIAGRAAADRAAKVLEYERFRPAAVPAGEGKPRA</sequence>
<name>A0ABZ1IH54_9PSEU</name>
<feature type="domain" description="DJ-1/PfpI" evidence="1">
    <location>
        <begin position="9"/>
        <end position="177"/>
    </location>
</feature>
<evidence type="ECO:0000259" key="1">
    <source>
        <dbReference type="Pfam" id="PF01965"/>
    </source>
</evidence>
<keyword evidence="3" id="KW-1185">Reference proteome</keyword>
<dbReference type="PANTHER" id="PTHR43130:SF2">
    <property type="entry name" value="DJ-1_PFPI DOMAIN-CONTAINING PROTEIN"/>
    <property type="match status" value="1"/>
</dbReference>
<dbReference type="Gene3D" id="3.40.50.880">
    <property type="match status" value="1"/>
</dbReference>
<gene>
    <name evidence="2" type="ORF">VSH64_16005</name>
</gene>
<evidence type="ECO:0000313" key="2">
    <source>
        <dbReference type="EMBL" id="WSE33592.1"/>
    </source>
</evidence>
<dbReference type="Pfam" id="PF01965">
    <property type="entry name" value="DJ-1_PfpI"/>
    <property type="match status" value="1"/>
</dbReference>
<dbReference type="EMBL" id="CP142149">
    <property type="protein sequence ID" value="WSE33592.1"/>
    <property type="molecule type" value="Genomic_DNA"/>
</dbReference>
<dbReference type="PANTHER" id="PTHR43130">
    <property type="entry name" value="ARAC-FAMILY TRANSCRIPTIONAL REGULATOR"/>
    <property type="match status" value="1"/>
</dbReference>
<dbReference type="InterPro" id="IPR052158">
    <property type="entry name" value="INH-QAR"/>
</dbReference>
<reference evidence="2 3" key="1">
    <citation type="journal article" date="2015" name="Int. J. Syst. Evol. Microbiol.">
        <title>Amycolatopsis rhabdoformis sp. nov., an actinomycete isolated from a tropical forest soil.</title>
        <authorList>
            <person name="Souza W.R."/>
            <person name="Silva R.E."/>
            <person name="Goodfellow M."/>
            <person name="Busarakam K."/>
            <person name="Figueiro F.S."/>
            <person name="Ferreira D."/>
            <person name="Rodrigues-Filho E."/>
            <person name="Moraes L.A.B."/>
            <person name="Zucchi T.D."/>
        </authorList>
    </citation>
    <scope>NUCLEOTIDE SEQUENCE [LARGE SCALE GENOMIC DNA]</scope>
    <source>
        <strain evidence="2 3">NCIMB 14900</strain>
    </source>
</reference>
<dbReference type="RefSeq" id="WP_326836391.1">
    <property type="nucleotide sequence ID" value="NZ_CP142149.1"/>
</dbReference>
<protein>
    <submittedName>
        <fullName evidence="2">DJ-1/PfpI family protein</fullName>
    </submittedName>
</protein>
<evidence type="ECO:0000313" key="3">
    <source>
        <dbReference type="Proteomes" id="UP001330812"/>
    </source>
</evidence>
<proteinExistence type="predicted"/>
<dbReference type="InterPro" id="IPR029062">
    <property type="entry name" value="Class_I_gatase-like"/>
</dbReference>
<dbReference type="Proteomes" id="UP001330812">
    <property type="component" value="Chromosome"/>
</dbReference>
<organism evidence="2 3">
    <name type="scientific">Amycolatopsis rhabdoformis</name>
    <dbReference type="NCBI Taxonomy" id="1448059"/>
    <lineage>
        <taxon>Bacteria</taxon>
        <taxon>Bacillati</taxon>
        <taxon>Actinomycetota</taxon>
        <taxon>Actinomycetes</taxon>
        <taxon>Pseudonocardiales</taxon>
        <taxon>Pseudonocardiaceae</taxon>
        <taxon>Amycolatopsis</taxon>
    </lineage>
</organism>
<dbReference type="SUPFAM" id="SSF52317">
    <property type="entry name" value="Class I glutamine amidotransferase-like"/>
    <property type="match status" value="1"/>
</dbReference>
<dbReference type="InterPro" id="IPR002818">
    <property type="entry name" value="DJ-1/PfpI"/>
</dbReference>